<name>A0A9P9YL93_9MUSC</name>
<comment type="cofactor">
    <cofactor evidence="1">
        <name>Mg(2+)</name>
        <dbReference type="ChEBI" id="CHEBI:18420"/>
    </cofactor>
</comment>
<comment type="caution">
    <text evidence="19">The sequence shown here is derived from an EMBL/GenBank/DDBJ whole genome shotgun (WGS) entry which is preliminary data.</text>
</comment>
<dbReference type="InterPro" id="IPR007949">
    <property type="entry name" value="SDA1_MD"/>
</dbReference>
<dbReference type="InterPro" id="IPR005846">
    <property type="entry name" value="A-D-PHexomutase_a/b/a-III"/>
</dbReference>
<evidence type="ECO:0000259" key="15">
    <source>
        <dbReference type="Pfam" id="PF02880"/>
    </source>
</evidence>
<dbReference type="InterPro" id="IPR016024">
    <property type="entry name" value="ARM-type_fold"/>
</dbReference>
<keyword evidence="8" id="KW-0479">Metal-binding</keyword>
<dbReference type="Pfam" id="PF02879">
    <property type="entry name" value="PGM_PMM_II"/>
    <property type="match status" value="1"/>
</dbReference>
<evidence type="ECO:0000259" key="16">
    <source>
        <dbReference type="Pfam" id="PF05285"/>
    </source>
</evidence>
<dbReference type="Pfam" id="PF21638">
    <property type="entry name" value="SDA1_C"/>
    <property type="match status" value="1"/>
</dbReference>
<evidence type="ECO:0000259" key="13">
    <source>
        <dbReference type="Pfam" id="PF02878"/>
    </source>
</evidence>
<proteinExistence type="inferred from homology"/>
<dbReference type="PANTHER" id="PTHR45745">
    <property type="entry name" value="PHOSPHOMANNOMUTASE 45A"/>
    <property type="match status" value="1"/>
</dbReference>
<dbReference type="Proteomes" id="UP001059596">
    <property type="component" value="Unassembled WGS sequence"/>
</dbReference>
<dbReference type="CDD" id="cd05799">
    <property type="entry name" value="PGM2"/>
    <property type="match status" value="1"/>
</dbReference>
<dbReference type="InterPro" id="IPR016055">
    <property type="entry name" value="A-D-PHexomutase_a/b/a-I/II/III"/>
</dbReference>
<evidence type="ECO:0000259" key="17">
    <source>
        <dbReference type="Pfam" id="PF08158"/>
    </source>
</evidence>
<feature type="domain" description="SDA1 middle" evidence="16">
    <location>
        <begin position="461"/>
        <end position="585"/>
    </location>
</feature>
<comment type="similarity">
    <text evidence="3">Belongs to the phosphohexose mutase family.</text>
</comment>
<evidence type="ECO:0000256" key="10">
    <source>
        <dbReference type="ARBA" id="ARBA00023235"/>
    </source>
</evidence>
<feature type="compositionally biased region" description="Acidic residues" evidence="12">
    <location>
        <begin position="448"/>
        <end position="458"/>
    </location>
</feature>
<feature type="non-terminal residue" evidence="19">
    <location>
        <position position="1336"/>
    </location>
</feature>
<sequence length="1336" mass="150740">LLRLTMVRPNNNQLPENLPQLQNLIKRDPESYSDEFHIQYQHFLSLLEVFALNPSEENKSLDDIVMFVAQVAQCYPAFPKRLSDLLKNYATVLDPAMRNCFVKALILLRNKNLVPALDILELFFQLLRCPDKNLRTFLQTHIVTDIKNMNAKHKDMKLNSSLQAFMYSMLKDANPKAAKMSADIMIELYKKNIWNDPKTVNVIATVGCFSKVTKVLVTSLKFFLGHDEEDEEEDTDSENEGALMANRVNKKTRKGTKQLAQIKKQAVKAQKKKKNAPAFNFSGIHLVHNPQGMAEGLFKQLQGTNERFEVKLMHLDPHQRQVTRVMQFAAQASHELVPGDIIEPILKTIANNFITERNSSDVMAIGLNATREICMRCPLAMGEDLLQDLAMYKTYKEKSLPALLHKKDRGRQTEAQAERKVRAYGEREVHDTVLGAEALLKDSKTIDIESDEDTDSNDGEWVNVTHSDGEGGGADEDDEENEENSDGEEEGENSDEGVESGEESAKAKKEKKDIKILNQKEAAQELALTRIFTDEDFKRINAANLKKTRPLEQDRAEFVKLNSIEMIYKKRKHDKESRLETVQAGRQDRERFGWKDGRVNEHCSKTNREKRKTKNFGMLRHKARSKRLLGGERLLVGLVLDEGVALGESGAPVEIQVDVLDLAVVAELLLDLVLLRLLVNGGHEQNPALDGALWPGLQLIVVLVPHTLSNATTMCQPTGQMLCEIKNMALSGDPELDGQIRLWIRWDKCASTSCQIMDAVRAQDWDTLRKRLCNRITFGTAGLRACMRAGFDSMNELVVIQAAQGLCEYVKEQYPNPEDWSGRGVVFGYDGRYNSHRFAELSAIVFLNNNFKVWQFKRYVATPMVPYAILRLQCLAGVMVTASHNPKEDNGYKVYWSNGAQIIPPHDEGIQESIMNNLEPKASSWDNSAMCGNTSLEDPYDIVVPPYFDNLKKIIHCSLLEVNGRCPISFTYTAMHGVGYEFVKQGFARVNLKPFISVCEQQEPDPEFPTTPMPNPEEGKTSLDLSIRTAKANGSQIILANDPDADRLAVAEVREDGSYKLFSGNEVGALLGWWSLEQHKMREPNCDVSNCVMIASTVSSKILKAMAEREGFQFFETLTGFKWMGNKAIEQQQAGKTVLFAFEEAIGFMVGTAVLDKDGVSAAAHVATMACYLRCKQCMTLQEKLRDIYETYGFHTTICSYVICRCPPVIEQIFERLRTWDEGKADTYPTSILNGEYEIEHVRDLTTGYDSSTGDKKATLPTSSSSQMITFTFKNGLVVTLRTSGTEPKMKYYAEMCGKPDEKNWAKLTNTMNIMVEAIVEEFYEPQKNGLQRKKD</sequence>
<evidence type="ECO:0000256" key="4">
    <source>
        <dbReference type="ARBA" id="ARBA00013636"/>
    </source>
</evidence>
<dbReference type="Pfam" id="PF02878">
    <property type="entry name" value="PGM_PMM_I"/>
    <property type="match status" value="1"/>
</dbReference>
<feature type="region of interest" description="Disordered" evidence="12">
    <location>
        <begin position="445"/>
        <end position="511"/>
    </location>
</feature>
<keyword evidence="11" id="KW-0119">Carbohydrate metabolism</keyword>
<dbReference type="SUPFAM" id="SSF53738">
    <property type="entry name" value="Phosphoglucomutase, first 3 domains"/>
    <property type="match status" value="3"/>
</dbReference>
<feature type="domain" description="SDA1 C-terminal" evidence="18">
    <location>
        <begin position="603"/>
        <end position="627"/>
    </location>
</feature>
<evidence type="ECO:0000313" key="20">
    <source>
        <dbReference type="Proteomes" id="UP001059596"/>
    </source>
</evidence>
<dbReference type="InterPro" id="IPR036900">
    <property type="entry name" value="A-D-PHexomutase_C_sf"/>
</dbReference>
<dbReference type="InterPro" id="IPR005844">
    <property type="entry name" value="A-D-PHexomutase_a/b/a-I"/>
</dbReference>
<keyword evidence="20" id="KW-1185">Reference proteome</keyword>
<dbReference type="PANTHER" id="PTHR45745:SF1">
    <property type="entry name" value="PHOSPHOGLUCOMUTASE 2B-RELATED"/>
    <property type="match status" value="1"/>
</dbReference>
<feature type="compositionally biased region" description="Acidic residues" evidence="12">
    <location>
        <begin position="473"/>
        <end position="502"/>
    </location>
</feature>
<dbReference type="InterPro" id="IPR012977">
    <property type="entry name" value="SDA1_N"/>
</dbReference>
<dbReference type="Gene3D" id="3.40.120.10">
    <property type="entry name" value="Alpha-D-Glucose-1,6-Bisphosphate, subunit A, domain 3"/>
    <property type="match status" value="3"/>
</dbReference>
<dbReference type="EMBL" id="JAMKOV010000007">
    <property type="protein sequence ID" value="KAI8038818.1"/>
    <property type="molecule type" value="Genomic_DNA"/>
</dbReference>
<evidence type="ECO:0000256" key="2">
    <source>
        <dbReference type="ARBA" id="ARBA00004496"/>
    </source>
</evidence>
<evidence type="ECO:0000256" key="3">
    <source>
        <dbReference type="ARBA" id="ARBA00010231"/>
    </source>
</evidence>
<gene>
    <name evidence="19" type="ORF">M5D96_008726</name>
</gene>
<evidence type="ECO:0000256" key="7">
    <source>
        <dbReference type="ARBA" id="ARBA00022553"/>
    </source>
</evidence>
<comment type="subcellular location">
    <subcellularLocation>
        <location evidence="2">Cytoplasm</location>
    </subcellularLocation>
</comment>
<keyword evidence="10" id="KW-0413">Isomerase</keyword>
<dbReference type="GO" id="GO:0005737">
    <property type="term" value="C:cytoplasm"/>
    <property type="evidence" value="ECO:0007669"/>
    <property type="project" value="UniProtKB-SubCell"/>
</dbReference>
<evidence type="ECO:0000313" key="19">
    <source>
        <dbReference type="EMBL" id="KAI8038818.1"/>
    </source>
</evidence>
<evidence type="ECO:0000256" key="9">
    <source>
        <dbReference type="ARBA" id="ARBA00022842"/>
    </source>
</evidence>
<feature type="domain" description="Alpha-D-phosphohexomutase alpha/beta/alpha" evidence="13">
    <location>
        <begin position="776"/>
        <end position="917"/>
    </location>
</feature>
<keyword evidence="9" id="KW-0460">Magnesium</keyword>
<dbReference type="InterPro" id="IPR048292">
    <property type="entry name" value="SDA1_C"/>
</dbReference>
<organism evidence="19 20">
    <name type="scientific">Drosophila gunungcola</name>
    <name type="common">fruit fly</name>
    <dbReference type="NCBI Taxonomy" id="103775"/>
    <lineage>
        <taxon>Eukaryota</taxon>
        <taxon>Metazoa</taxon>
        <taxon>Ecdysozoa</taxon>
        <taxon>Arthropoda</taxon>
        <taxon>Hexapoda</taxon>
        <taxon>Insecta</taxon>
        <taxon>Pterygota</taxon>
        <taxon>Neoptera</taxon>
        <taxon>Endopterygota</taxon>
        <taxon>Diptera</taxon>
        <taxon>Brachycera</taxon>
        <taxon>Muscomorpha</taxon>
        <taxon>Ephydroidea</taxon>
        <taxon>Drosophilidae</taxon>
        <taxon>Drosophila</taxon>
        <taxon>Sophophora</taxon>
    </lineage>
</organism>
<evidence type="ECO:0000259" key="18">
    <source>
        <dbReference type="Pfam" id="PF21638"/>
    </source>
</evidence>
<keyword evidence="6" id="KW-0313">Glucose metabolism</keyword>
<dbReference type="Pfam" id="PF08158">
    <property type="entry name" value="SDA1_HEAT"/>
    <property type="match status" value="1"/>
</dbReference>
<dbReference type="PROSITE" id="PS00710">
    <property type="entry name" value="PGM_PMM"/>
    <property type="match status" value="1"/>
</dbReference>
<protein>
    <recommendedName>
        <fullName evidence="4">Protein SDA1 homolog</fullName>
    </recommendedName>
</protein>
<dbReference type="FunFam" id="3.40.120.10:FF:000035">
    <property type="entry name" value="Pgm3p"/>
    <property type="match status" value="1"/>
</dbReference>
<dbReference type="GO" id="GO:0006166">
    <property type="term" value="P:purine ribonucleoside salvage"/>
    <property type="evidence" value="ECO:0007669"/>
    <property type="project" value="TreeGrafter"/>
</dbReference>
<evidence type="ECO:0000256" key="5">
    <source>
        <dbReference type="ARBA" id="ARBA00022490"/>
    </source>
</evidence>
<accession>A0A9P9YL93</accession>
<dbReference type="SUPFAM" id="SSF48371">
    <property type="entry name" value="ARM repeat"/>
    <property type="match status" value="1"/>
</dbReference>
<dbReference type="SUPFAM" id="SSF55957">
    <property type="entry name" value="Phosphoglucomutase, C-terminal domain"/>
    <property type="match status" value="1"/>
</dbReference>
<dbReference type="FunFam" id="3.40.120.10:FF:000017">
    <property type="entry name" value="glucose 1,6-bisphosphate synthase"/>
    <property type="match status" value="1"/>
</dbReference>
<dbReference type="GO" id="GO:0006006">
    <property type="term" value="P:glucose metabolic process"/>
    <property type="evidence" value="ECO:0007669"/>
    <property type="project" value="UniProtKB-KW"/>
</dbReference>
<evidence type="ECO:0000256" key="8">
    <source>
        <dbReference type="ARBA" id="ARBA00022723"/>
    </source>
</evidence>
<dbReference type="GO" id="GO:0005634">
    <property type="term" value="C:nucleus"/>
    <property type="evidence" value="ECO:0007669"/>
    <property type="project" value="TreeGrafter"/>
</dbReference>
<dbReference type="Pfam" id="PF05285">
    <property type="entry name" value="SDA1_dom"/>
    <property type="match status" value="1"/>
</dbReference>
<dbReference type="Pfam" id="PF02880">
    <property type="entry name" value="PGM_PMM_III"/>
    <property type="match status" value="1"/>
</dbReference>
<feature type="domain" description="SDA1 N-terminal" evidence="17">
    <location>
        <begin position="67"/>
        <end position="315"/>
    </location>
</feature>
<dbReference type="InterPro" id="IPR005845">
    <property type="entry name" value="A-D-PHexomutase_a/b/a-II"/>
</dbReference>
<evidence type="ECO:0000256" key="6">
    <source>
        <dbReference type="ARBA" id="ARBA00022526"/>
    </source>
</evidence>
<feature type="domain" description="Alpha-D-phosphohexomutase alpha/beta/alpha" evidence="14">
    <location>
        <begin position="946"/>
        <end position="1052"/>
    </location>
</feature>
<dbReference type="GO" id="GO:0000287">
    <property type="term" value="F:magnesium ion binding"/>
    <property type="evidence" value="ECO:0007669"/>
    <property type="project" value="InterPro"/>
</dbReference>
<evidence type="ECO:0000259" key="14">
    <source>
        <dbReference type="Pfam" id="PF02879"/>
    </source>
</evidence>
<evidence type="ECO:0000256" key="1">
    <source>
        <dbReference type="ARBA" id="ARBA00001946"/>
    </source>
</evidence>
<keyword evidence="5" id="KW-0963">Cytoplasm</keyword>
<evidence type="ECO:0000256" key="11">
    <source>
        <dbReference type="ARBA" id="ARBA00023277"/>
    </source>
</evidence>
<keyword evidence="7" id="KW-0597">Phosphoprotein</keyword>
<dbReference type="InterPro" id="IPR016066">
    <property type="entry name" value="A-D-PHexomutase_CS"/>
</dbReference>
<evidence type="ECO:0000256" key="12">
    <source>
        <dbReference type="SAM" id="MobiDB-lite"/>
    </source>
</evidence>
<reference evidence="19" key="1">
    <citation type="journal article" date="2023" name="Genome Biol. Evol.">
        <title>Long-read-based Genome Assembly of Drosophila gunungcola Reveals Fewer Chemosensory Genes in Flower-breeding Species.</title>
        <authorList>
            <person name="Negi A."/>
            <person name="Liao B.Y."/>
            <person name="Yeh S.D."/>
        </authorList>
    </citation>
    <scope>NUCLEOTIDE SEQUENCE</scope>
    <source>
        <strain evidence="19">Sukarami</strain>
    </source>
</reference>
<dbReference type="GO" id="GO:0008973">
    <property type="term" value="F:phosphopentomutase activity"/>
    <property type="evidence" value="ECO:0007669"/>
    <property type="project" value="TreeGrafter"/>
</dbReference>
<feature type="domain" description="Alpha-D-phosphohexomutase alpha/beta/alpha" evidence="15">
    <location>
        <begin position="1064"/>
        <end position="1192"/>
    </location>
</feature>